<gene>
    <name evidence="3" type="ORF">N0V89_006942</name>
</gene>
<accession>A0A9W8XII9</accession>
<keyword evidence="4" id="KW-1185">Reference proteome</keyword>
<dbReference type="Proteomes" id="UP001140513">
    <property type="component" value="Unassembled WGS sequence"/>
</dbReference>
<evidence type="ECO:0000256" key="1">
    <source>
        <dbReference type="SAM" id="Coils"/>
    </source>
</evidence>
<dbReference type="RefSeq" id="XP_056069955.1">
    <property type="nucleotide sequence ID" value="XM_056215708.1"/>
</dbReference>
<name>A0A9W8XII9_9PLEO</name>
<evidence type="ECO:0000313" key="3">
    <source>
        <dbReference type="EMBL" id="KAJ4351599.1"/>
    </source>
</evidence>
<sequence>MDLSSDTKIPLTAKTVRAIARASCAEAFEKLAGAVPDSRWLDFDVNDARSIGADRAVYRSLSRSKHHRLLVVGWYAPGYDDEGPKDRVAAHVHTDPAEVRFYRIKETNDGSRSLEDVNSTSAVEFDSPFCDVGDGQGDHRAGHRVTALIEWFFLDAGLVLELTRPDGDPGKFTRNFRHACMWVGNDGSPPGELYTRRSSGANIKEEEKETIPVRPKRSLTTSASFRSPAAEELRLPLMKRSATDTSPVKRQRVENPFVRPTKHRRTMSEQVTPLTMPHHLIKSGSNPPSPRTPTLNDAERINRALGARIIHLHEQYRTLKSLFEGTDSKQMELKKELQNTRARVAHAESRSEDLDREVTGLKARLQQAEEESTKLRAEILASSIGPSNGASNGVDRRTSRKR</sequence>
<protein>
    <submittedName>
        <fullName evidence="3">Uncharacterized protein</fullName>
    </submittedName>
</protein>
<feature type="coiled-coil region" evidence="1">
    <location>
        <begin position="330"/>
        <end position="378"/>
    </location>
</feature>
<feature type="region of interest" description="Disordered" evidence="2">
    <location>
        <begin position="379"/>
        <end position="402"/>
    </location>
</feature>
<organism evidence="3 4">
    <name type="scientific">Didymosphaeria variabile</name>
    <dbReference type="NCBI Taxonomy" id="1932322"/>
    <lineage>
        <taxon>Eukaryota</taxon>
        <taxon>Fungi</taxon>
        <taxon>Dikarya</taxon>
        <taxon>Ascomycota</taxon>
        <taxon>Pezizomycotina</taxon>
        <taxon>Dothideomycetes</taxon>
        <taxon>Pleosporomycetidae</taxon>
        <taxon>Pleosporales</taxon>
        <taxon>Massarineae</taxon>
        <taxon>Didymosphaeriaceae</taxon>
        <taxon>Didymosphaeria</taxon>
    </lineage>
</organism>
<dbReference type="AlphaFoldDB" id="A0A9W8XII9"/>
<comment type="caution">
    <text evidence="3">The sequence shown here is derived from an EMBL/GenBank/DDBJ whole genome shotgun (WGS) entry which is preliminary data.</text>
</comment>
<reference evidence="3" key="1">
    <citation type="submission" date="2022-10" db="EMBL/GenBank/DDBJ databases">
        <title>Tapping the CABI collections for fungal endophytes: first genome assemblies for Collariella, Neodidymelliopsis, Ascochyta clinopodiicola, Didymella pomorum, Didymosphaeria variabile, Neocosmospora piperis and Neocucurbitaria cava.</title>
        <authorList>
            <person name="Hill R."/>
        </authorList>
    </citation>
    <scope>NUCLEOTIDE SEQUENCE</scope>
    <source>
        <strain evidence="3">IMI 356815</strain>
    </source>
</reference>
<keyword evidence="1" id="KW-0175">Coiled coil</keyword>
<dbReference type="GeneID" id="80910472"/>
<proteinExistence type="predicted"/>
<evidence type="ECO:0000256" key="2">
    <source>
        <dbReference type="SAM" id="MobiDB-lite"/>
    </source>
</evidence>
<feature type="region of interest" description="Disordered" evidence="2">
    <location>
        <begin position="204"/>
        <end position="232"/>
    </location>
</feature>
<evidence type="ECO:0000313" key="4">
    <source>
        <dbReference type="Proteomes" id="UP001140513"/>
    </source>
</evidence>
<dbReference type="OrthoDB" id="3711089at2759"/>
<dbReference type="EMBL" id="JAPEUX010000005">
    <property type="protein sequence ID" value="KAJ4351599.1"/>
    <property type="molecule type" value="Genomic_DNA"/>
</dbReference>